<accession>A0A2G2ZG70</accession>
<keyword evidence="5 7" id="KW-0472">Membrane</keyword>
<feature type="transmembrane region" description="Helical" evidence="7">
    <location>
        <begin position="270"/>
        <end position="288"/>
    </location>
</feature>
<feature type="transmembrane region" description="Helical" evidence="7">
    <location>
        <begin position="51"/>
        <end position="68"/>
    </location>
</feature>
<evidence type="ECO:0000256" key="5">
    <source>
        <dbReference type="ARBA" id="ARBA00023136"/>
    </source>
</evidence>
<feature type="transmembrane region" description="Helical" evidence="7">
    <location>
        <begin position="20"/>
        <end position="39"/>
    </location>
</feature>
<dbReference type="Pfam" id="PF00854">
    <property type="entry name" value="PTR2"/>
    <property type="match status" value="1"/>
</dbReference>
<dbReference type="EMBL" id="AYRZ02000005">
    <property type="protein sequence ID" value="PHT81009.1"/>
    <property type="molecule type" value="Genomic_DNA"/>
</dbReference>
<dbReference type="Proteomes" id="UP000222542">
    <property type="component" value="Unassembled WGS sequence"/>
</dbReference>
<dbReference type="InterPro" id="IPR036259">
    <property type="entry name" value="MFS_trans_sf"/>
</dbReference>
<feature type="transmembrane region" description="Helical" evidence="7">
    <location>
        <begin position="437"/>
        <end position="457"/>
    </location>
</feature>
<dbReference type="PANTHER" id="PTHR11654">
    <property type="entry name" value="OLIGOPEPTIDE TRANSPORTER-RELATED"/>
    <property type="match status" value="1"/>
</dbReference>
<reference evidence="8 9" key="1">
    <citation type="journal article" date="2014" name="Nat. Genet.">
        <title>Genome sequence of the hot pepper provides insights into the evolution of pungency in Capsicum species.</title>
        <authorList>
            <person name="Kim S."/>
            <person name="Park M."/>
            <person name="Yeom S.I."/>
            <person name="Kim Y.M."/>
            <person name="Lee J.M."/>
            <person name="Lee H.A."/>
            <person name="Seo E."/>
            <person name="Choi J."/>
            <person name="Cheong K."/>
            <person name="Kim K.T."/>
            <person name="Jung K."/>
            <person name="Lee G.W."/>
            <person name="Oh S.K."/>
            <person name="Bae C."/>
            <person name="Kim S.B."/>
            <person name="Lee H.Y."/>
            <person name="Kim S.Y."/>
            <person name="Kim M.S."/>
            <person name="Kang B.C."/>
            <person name="Jo Y.D."/>
            <person name="Yang H.B."/>
            <person name="Jeong H.J."/>
            <person name="Kang W.H."/>
            <person name="Kwon J.K."/>
            <person name="Shin C."/>
            <person name="Lim J.Y."/>
            <person name="Park J.H."/>
            <person name="Huh J.H."/>
            <person name="Kim J.S."/>
            <person name="Kim B.D."/>
            <person name="Cohen O."/>
            <person name="Paran I."/>
            <person name="Suh M.C."/>
            <person name="Lee S.B."/>
            <person name="Kim Y.K."/>
            <person name="Shin Y."/>
            <person name="Noh S.J."/>
            <person name="Park J."/>
            <person name="Seo Y.S."/>
            <person name="Kwon S.Y."/>
            <person name="Kim H.A."/>
            <person name="Park J.M."/>
            <person name="Kim H.J."/>
            <person name="Choi S.B."/>
            <person name="Bosland P.W."/>
            <person name="Reeves G."/>
            <person name="Jo S.H."/>
            <person name="Lee B.W."/>
            <person name="Cho H.T."/>
            <person name="Choi H.S."/>
            <person name="Lee M.S."/>
            <person name="Yu Y."/>
            <person name="Do Choi Y."/>
            <person name="Park B.S."/>
            <person name="van Deynze A."/>
            <person name="Ashrafi H."/>
            <person name="Hill T."/>
            <person name="Kim W.T."/>
            <person name="Pai H.S."/>
            <person name="Ahn H.K."/>
            <person name="Yeam I."/>
            <person name="Giovannoni J.J."/>
            <person name="Rose J.K."/>
            <person name="Sorensen I."/>
            <person name="Lee S.J."/>
            <person name="Kim R.W."/>
            <person name="Choi I.Y."/>
            <person name="Choi B.S."/>
            <person name="Lim J.S."/>
            <person name="Lee Y.H."/>
            <person name="Choi D."/>
        </authorList>
    </citation>
    <scope>NUCLEOTIDE SEQUENCE [LARGE SCALE GENOMIC DNA]</scope>
    <source>
        <strain evidence="9">cv. CM334</strain>
    </source>
</reference>
<gene>
    <name evidence="8" type="ORF">T459_14024</name>
</gene>
<evidence type="ECO:0000256" key="6">
    <source>
        <dbReference type="ARBA" id="ARBA00044504"/>
    </source>
</evidence>
<feature type="transmembrane region" description="Helical" evidence="7">
    <location>
        <begin position="351"/>
        <end position="368"/>
    </location>
</feature>
<dbReference type="GO" id="GO:0055085">
    <property type="term" value="P:transmembrane transport"/>
    <property type="evidence" value="ECO:0000318"/>
    <property type="project" value="GO_Central"/>
</dbReference>
<keyword evidence="3 7" id="KW-0812">Transmembrane</keyword>
<keyword evidence="4 7" id="KW-1133">Transmembrane helix</keyword>
<feature type="transmembrane region" description="Helical" evidence="7">
    <location>
        <begin position="469"/>
        <end position="492"/>
    </location>
</feature>
<comment type="caution">
    <text evidence="8">The sequence shown here is derived from an EMBL/GenBank/DDBJ whole genome shotgun (WGS) entry which is preliminary data.</text>
</comment>
<dbReference type="SMR" id="A0A2G2ZG70"/>
<proteinExistence type="inferred from homology"/>
<reference evidence="8 9" key="2">
    <citation type="journal article" date="2017" name="Genome Biol.">
        <title>New reference genome sequences of hot pepper reveal the massive evolution of plant disease-resistance genes by retroduplication.</title>
        <authorList>
            <person name="Kim S."/>
            <person name="Park J."/>
            <person name="Yeom S.I."/>
            <person name="Kim Y.M."/>
            <person name="Seo E."/>
            <person name="Kim K.T."/>
            <person name="Kim M.S."/>
            <person name="Lee J.M."/>
            <person name="Cheong K."/>
            <person name="Shin H.S."/>
            <person name="Kim S.B."/>
            <person name="Han K."/>
            <person name="Lee J."/>
            <person name="Park M."/>
            <person name="Lee H.A."/>
            <person name="Lee H.Y."/>
            <person name="Lee Y."/>
            <person name="Oh S."/>
            <person name="Lee J.H."/>
            <person name="Choi E."/>
            <person name="Choi E."/>
            <person name="Lee S.E."/>
            <person name="Jeon J."/>
            <person name="Kim H."/>
            <person name="Choi G."/>
            <person name="Song H."/>
            <person name="Lee J."/>
            <person name="Lee S.C."/>
            <person name="Kwon J.K."/>
            <person name="Lee H.Y."/>
            <person name="Koo N."/>
            <person name="Hong Y."/>
            <person name="Kim R.W."/>
            <person name="Kang W.H."/>
            <person name="Huh J.H."/>
            <person name="Kang B.C."/>
            <person name="Yang T.J."/>
            <person name="Lee Y.H."/>
            <person name="Bennetzen J.L."/>
            <person name="Choi D."/>
        </authorList>
    </citation>
    <scope>NUCLEOTIDE SEQUENCE [LARGE SCALE GENOMIC DNA]</scope>
    <source>
        <strain evidence="9">cv. CM334</strain>
    </source>
</reference>
<comment type="similarity">
    <text evidence="6">Belongs to the major facilitator superfamily. Phosphate:H(+) symporter (TC 2.A.1.9) family.</text>
</comment>
<evidence type="ECO:0000313" key="8">
    <source>
        <dbReference type="EMBL" id="PHT81009.1"/>
    </source>
</evidence>
<dbReference type="OMA" id="FIEVIAM"/>
<organism evidence="8 9">
    <name type="scientific">Capsicum annuum</name>
    <name type="common">Capsicum pepper</name>
    <dbReference type="NCBI Taxonomy" id="4072"/>
    <lineage>
        <taxon>Eukaryota</taxon>
        <taxon>Viridiplantae</taxon>
        <taxon>Streptophyta</taxon>
        <taxon>Embryophyta</taxon>
        <taxon>Tracheophyta</taxon>
        <taxon>Spermatophyta</taxon>
        <taxon>Magnoliopsida</taxon>
        <taxon>eudicotyledons</taxon>
        <taxon>Gunneridae</taxon>
        <taxon>Pentapetalae</taxon>
        <taxon>asterids</taxon>
        <taxon>lamiids</taxon>
        <taxon>Solanales</taxon>
        <taxon>Solanaceae</taxon>
        <taxon>Solanoideae</taxon>
        <taxon>Capsiceae</taxon>
        <taxon>Capsicum</taxon>
    </lineage>
</organism>
<dbReference type="InterPro" id="IPR000109">
    <property type="entry name" value="POT_fam"/>
</dbReference>
<evidence type="ECO:0000313" key="9">
    <source>
        <dbReference type="Proteomes" id="UP000222542"/>
    </source>
</evidence>
<evidence type="ECO:0000256" key="4">
    <source>
        <dbReference type="ARBA" id="ARBA00022989"/>
    </source>
</evidence>
<dbReference type="GO" id="GO:0022857">
    <property type="term" value="F:transmembrane transporter activity"/>
    <property type="evidence" value="ECO:0000318"/>
    <property type="project" value="GO_Central"/>
</dbReference>
<name>A0A2G2ZG70_CAPAN</name>
<feature type="transmembrane region" description="Helical" evidence="7">
    <location>
        <begin position="128"/>
        <end position="146"/>
    </location>
</feature>
<dbReference type="Gene3D" id="1.20.1250.20">
    <property type="entry name" value="MFS general substrate transporter like domains"/>
    <property type="match status" value="1"/>
</dbReference>
<keyword evidence="9" id="KW-1185">Reference proteome</keyword>
<sequence length="553" mass="63093">MLAILVTFLTDNPEFPLPKAAQMVNIHEGLSSLLVIVVAELSDSYFGRLNLILFTHTAFILGLGMIWYEAHGQSIIALYGALALLTVGKAGRDVTLKAFLADQLWRRSKGEDPNLEEDQEVVGIRRKLIWRVNWILGIIAATLWYRYSTDEELTWMKVAKVCTMAMVAAFSVFLLGIPFYVRNAPSPSPILYVFNVVKAAILKRRLDYPVSPSQLFKNDSTSDPQIFPHIPFLRWLDKAAILEPSSPPIEQAETAGRLFEVAKVKDVKRLISMFPLWSTFFVYSLVQATESTFFYLQADFMDDHLGKFSHVPIVVFVIIKTSTSSSVAFLCEFLKKKASPAPPRRPPLYRILLGMLCSFFCCLTAWRVEVYRRCKLQLWVDDYNNEHYDTIIGMFWLTPQFILAGLMDGLSSSGLQDFFETQVCDSMKGYGPEFSEFATAIGKFFSVMSILIFRPWFKEDVNRSRLDKYYAMLMVPTFLNFCFCCFVSNWYANQQQPHDIDIDMDVNIAQESQEVSTNNQNLGFDIIAHQELEDGPVETVAEPTSSLRVFERN</sequence>
<evidence type="ECO:0000256" key="7">
    <source>
        <dbReference type="SAM" id="Phobius"/>
    </source>
</evidence>
<feature type="transmembrane region" description="Helical" evidence="7">
    <location>
        <begin position="308"/>
        <end position="330"/>
    </location>
</feature>
<dbReference type="GO" id="GO:0016020">
    <property type="term" value="C:membrane"/>
    <property type="evidence" value="ECO:0000318"/>
    <property type="project" value="GO_Central"/>
</dbReference>
<feature type="transmembrane region" description="Helical" evidence="7">
    <location>
        <begin position="74"/>
        <end position="91"/>
    </location>
</feature>
<dbReference type="AlphaFoldDB" id="A0A2G2ZG70"/>
<evidence type="ECO:0000256" key="2">
    <source>
        <dbReference type="ARBA" id="ARBA00005982"/>
    </source>
</evidence>
<protein>
    <submittedName>
        <fullName evidence="8">Uncharacterized protein</fullName>
    </submittedName>
</protein>
<evidence type="ECO:0000256" key="1">
    <source>
        <dbReference type="ARBA" id="ARBA00004141"/>
    </source>
</evidence>
<dbReference type="Gramene" id="PHT81009">
    <property type="protein sequence ID" value="PHT81009"/>
    <property type="gene ID" value="T459_14024"/>
</dbReference>
<evidence type="ECO:0000256" key="3">
    <source>
        <dbReference type="ARBA" id="ARBA00022692"/>
    </source>
</evidence>
<comment type="similarity">
    <text evidence="2">Belongs to the major facilitator superfamily. Proton-dependent oligopeptide transporter (POT/PTR) (TC 2.A.17) family.</text>
</comment>
<comment type="subcellular location">
    <subcellularLocation>
        <location evidence="1">Membrane</location>
        <topology evidence="1">Multi-pass membrane protein</topology>
    </subcellularLocation>
</comment>
<feature type="transmembrane region" description="Helical" evidence="7">
    <location>
        <begin position="158"/>
        <end position="181"/>
    </location>
</feature>